<dbReference type="EMBL" id="RCMK01000603">
    <property type="protein sequence ID" value="KAG2919621.1"/>
    <property type="molecule type" value="Genomic_DNA"/>
</dbReference>
<proteinExistence type="predicted"/>
<gene>
    <name evidence="1" type="ORF">PC117_g16728</name>
</gene>
<sequence>MKNPAVSSAVQSDYQSCLTVCWAWCSEYLGFGLKPSNSRSQRTMCDESFSLSVFGAMEISRDGVLVIGGRFP</sequence>
<protein>
    <submittedName>
        <fullName evidence="1">Uncharacterized protein</fullName>
    </submittedName>
</protein>
<dbReference type="Proteomes" id="UP000736787">
    <property type="component" value="Unassembled WGS sequence"/>
</dbReference>
<accession>A0A8T1CEE4</accession>
<organism evidence="1 2">
    <name type="scientific">Phytophthora cactorum</name>
    <dbReference type="NCBI Taxonomy" id="29920"/>
    <lineage>
        <taxon>Eukaryota</taxon>
        <taxon>Sar</taxon>
        <taxon>Stramenopiles</taxon>
        <taxon>Oomycota</taxon>
        <taxon>Peronosporomycetes</taxon>
        <taxon>Peronosporales</taxon>
        <taxon>Peronosporaceae</taxon>
        <taxon>Phytophthora</taxon>
    </lineage>
</organism>
<comment type="caution">
    <text evidence="1">The sequence shown here is derived from an EMBL/GenBank/DDBJ whole genome shotgun (WGS) entry which is preliminary data.</text>
</comment>
<evidence type="ECO:0000313" key="1">
    <source>
        <dbReference type="EMBL" id="KAG2919621.1"/>
    </source>
</evidence>
<reference evidence="1" key="1">
    <citation type="submission" date="2018-10" db="EMBL/GenBank/DDBJ databases">
        <title>Effector identification in a new, highly contiguous assembly of the strawberry crown rot pathogen Phytophthora cactorum.</title>
        <authorList>
            <person name="Armitage A.D."/>
            <person name="Nellist C.F."/>
            <person name="Bates H."/>
            <person name="Vickerstaff R.J."/>
            <person name="Harrison R.J."/>
        </authorList>
    </citation>
    <scope>NUCLEOTIDE SEQUENCE</scope>
    <source>
        <strain evidence="1">4040</strain>
    </source>
</reference>
<name>A0A8T1CEE4_9STRA</name>
<evidence type="ECO:0000313" key="2">
    <source>
        <dbReference type="Proteomes" id="UP000736787"/>
    </source>
</evidence>
<dbReference type="AlphaFoldDB" id="A0A8T1CEE4"/>